<accession>A0A6C0EQ82</accession>
<reference evidence="1" key="1">
    <citation type="journal article" date="2020" name="Nature">
        <title>Giant virus diversity and host interactions through global metagenomics.</title>
        <authorList>
            <person name="Schulz F."/>
            <person name="Roux S."/>
            <person name="Paez-Espino D."/>
            <person name="Jungbluth S."/>
            <person name="Walsh D.A."/>
            <person name="Denef V.J."/>
            <person name="McMahon K.D."/>
            <person name="Konstantinidis K.T."/>
            <person name="Eloe-Fadrosh E.A."/>
            <person name="Kyrpides N.C."/>
            <person name="Woyke T."/>
        </authorList>
    </citation>
    <scope>NUCLEOTIDE SEQUENCE</scope>
    <source>
        <strain evidence="1">GVMAG-M-3300009151-50</strain>
    </source>
</reference>
<dbReference type="SUPFAM" id="SSF53335">
    <property type="entry name" value="S-adenosyl-L-methionine-dependent methyltransferases"/>
    <property type="match status" value="1"/>
</dbReference>
<protein>
    <recommendedName>
        <fullName evidence="2">Methyltransferase</fullName>
    </recommendedName>
</protein>
<dbReference type="Gene3D" id="3.40.50.150">
    <property type="entry name" value="Vaccinia Virus protein VP39"/>
    <property type="match status" value="1"/>
</dbReference>
<dbReference type="InterPro" id="IPR029063">
    <property type="entry name" value="SAM-dependent_MTases_sf"/>
</dbReference>
<proteinExistence type="predicted"/>
<name>A0A6C0EQ82_9ZZZZ</name>
<dbReference type="AlphaFoldDB" id="A0A6C0EQ82"/>
<evidence type="ECO:0000313" key="1">
    <source>
        <dbReference type="EMBL" id="QHT30831.1"/>
    </source>
</evidence>
<evidence type="ECO:0008006" key="2">
    <source>
        <dbReference type="Google" id="ProtNLM"/>
    </source>
</evidence>
<sequence length="217" mass="24841">MSLSPSDLCIIMGNHGSDKGSKNITQSWHNYTLVYDSLFVNRRNENLRVFELGLGTNNINILSNMGKDGKPGASLRGWAEYFPNASVFGADIDSEILFTENRIKTYFCDQTSPPVIKYMWSQPDLQEPFDIIIEDGLHTYEANVCFFENSIYKLANGGIFIIEDIITKDIQKFESKIILWRKLYPELSFDLMCIPSKVNNYDNNLLIIRKPSKEQCA</sequence>
<dbReference type="EMBL" id="MN738912">
    <property type="protein sequence ID" value="QHT30831.1"/>
    <property type="molecule type" value="Genomic_DNA"/>
</dbReference>
<organism evidence="1">
    <name type="scientific">viral metagenome</name>
    <dbReference type="NCBI Taxonomy" id="1070528"/>
    <lineage>
        <taxon>unclassified sequences</taxon>
        <taxon>metagenomes</taxon>
        <taxon>organismal metagenomes</taxon>
    </lineage>
</organism>